<evidence type="ECO:0000256" key="3">
    <source>
        <dbReference type="ARBA" id="ARBA00009210"/>
    </source>
</evidence>
<dbReference type="Gene3D" id="3.40.20.10">
    <property type="entry name" value="Severin"/>
    <property type="match status" value="1"/>
</dbReference>
<organism evidence="21 22">
    <name type="scientific">Ogataea polymorpha</name>
    <dbReference type="NCBI Taxonomy" id="460523"/>
    <lineage>
        <taxon>Eukaryota</taxon>
        <taxon>Fungi</taxon>
        <taxon>Dikarya</taxon>
        <taxon>Ascomycota</taxon>
        <taxon>Saccharomycotina</taxon>
        <taxon>Pichiomycetes</taxon>
        <taxon>Pichiales</taxon>
        <taxon>Pichiaceae</taxon>
        <taxon>Ogataea</taxon>
    </lineage>
</organism>
<evidence type="ECO:0000256" key="14">
    <source>
        <dbReference type="ARBA" id="ARBA00025471"/>
    </source>
</evidence>
<feature type="domain" description="Gelsolin-like" evidence="16">
    <location>
        <begin position="616"/>
        <end position="704"/>
    </location>
</feature>
<dbReference type="GO" id="GO:0005096">
    <property type="term" value="F:GTPase activator activity"/>
    <property type="evidence" value="ECO:0007669"/>
    <property type="project" value="TreeGrafter"/>
</dbReference>
<sequence>MSFEAYEDVTGLRFAWNALPQSPNDLKNYVVPFSCLYQPLRPMENPLLLNGPPISCRACRALLNPYCQPDLQSRTWTCSLCRLRNQFAHELADLPFEARPEAVNYEYILPPLATQQPYVFLFVVDLCLEPENLAALKESLLVAMNLIPPDALVGFITFGKNVNVHEIGHQDSNSSYCFNGLKSYNADQIEKTLGVLSGDLKAARRPVQHQPEMPLNPASRFIQQLAMCEFQLTTLIESLTPDSFPVEKYHRNQRATGAALNVATNLLSSTFAKSGARLMLFTGGPCTYGPGKIVETALKNPIRSHSDLQKDPAMLKQYKKAAKFYEELAAIASKAGHTVDIFVGSYDQVGLAEMECLMHRTGGTAIQSDGFSTAIFKQSLQRFFNRTPAGTLEFGLNATLEIKTTNNLKLSGIVGHVTALKHKTPFVADKEVGVGGTDTWKLGGVSVHSTYGVYFEPVVEVSQPFGIIQFITSYQHSDGTRRLHVTTSHKPSLQPGQNLIDFFDQEAAAVLVAREALYKVLRDNSTDAIRWCDKILVDLCSKFGTYKVGDPRSLVLSQNLNLFPQFMYHLRRSNFIQIFNSSPDETAFYRHCFLTEECMNSLIMIQPTLTSFEIEKEPEPVLLDSLSIRPDRILLLDTFFHLLIFHGSQIAEWRRQGYQDLPDYEYFKEFLNQPRVEAADILVDRFPLPRFIDTEEGGSQARFLMSKLNPTTSYKNGDDLHILANGQTDSGAVILTDDVSLQTFMEHVNNAVVKPT</sequence>
<keyword evidence="22" id="KW-1185">Reference proteome</keyword>
<evidence type="ECO:0000256" key="6">
    <source>
        <dbReference type="ARBA" id="ARBA00022723"/>
    </source>
</evidence>
<evidence type="ECO:0000256" key="8">
    <source>
        <dbReference type="ARBA" id="ARBA00022833"/>
    </source>
</evidence>
<dbReference type="Gene3D" id="1.20.120.730">
    <property type="entry name" value="Sec23/Sec24 helical domain"/>
    <property type="match status" value="1"/>
</dbReference>
<evidence type="ECO:0000259" key="20">
    <source>
        <dbReference type="Pfam" id="PF08033"/>
    </source>
</evidence>
<dbReference type="InterPro" id="IPR006896">
    <property type="entry name" value="Sec23/24_trunk_dom"/>
</dbReference>
<gene>
    <name evidence="21" type="ORF">OGATHE_000675</name>
</gene>
<dbReference type="Proteomes" id="UP000788993">
    <property type="component" value="Unassembled WGS sequence"/>
</dbReference>
<dbReference type="AlphaFoldDB" id="A0A9P8TGR2"/>
<name>A0A9P8TGR2_9ASCO</name>
<keyword evidence="7 15" id="KW-0256">Endoplasmic reticulum</keyword>
<dbReference type="Gene3D" id="3.40.50.410">
    <property type="entry name" value="von Willebrand factor, type A domain"/>
    <property type="match status" value="1"/>
</dbReference>
<feature type="domain" description="Sec23/Sec24 helical" evidence="19">
    <location>
        <begin position="504"/>
        <end position="602"/>
    </location>
</feature>
<dbReference type="Pfam" id="PF04811">
    <property type="entry name" value="Sec23_trunk"/>
    <property type="match status" value="1"/>
</dbReference>
<dbReference type="InterPro" id="IPR007123">
    <property type="entry name" value="Gelsolin-like_dom"/>
</dbReference>
<keyword evidence="15" id="KW-0963">Cytoplasm</keyword>
<keyword evidence="10 15" id="KW-0653">Protein transport</keyword>
<dbReference type="InterPro" id="IPR036465">
    <property type="entry name" value="vWFA_dom_sf"/>
</dbReference>
<dbReference type="Pfam" id="PF04810">
    <property type="entry name" value="zf-Sec23_Sec24"/>
    <property type="match status" value="1"/>
</dbReference>
<keyword evidence="8 15" id="KW-0862">Zinc</keyword>
<reference evidence="21" key="1">
    <citation type="journal article" date="2021" name="Open Biol.">
        <title>Shared evolutionary footprints suggest mitochondrial oxidative damage underlies multiple complex I losses in fungi.</title>
        <authorList>
            <person name="Schikora-Tamarit M.A."/>
            <person name="Marcet-Houben M."/>
            <person name="Nosek J."/>
            <person name="Gabaldon T."/>
        </authorList>
    </citation>
    <scope>NUCLEOTIDE SEQUENCE</scope>
    <source>
        <strain evidence="21">NCAIM Y.01608</strain>
    </source>
</reference>
<dbReference type="GO" id="GO:0070971">
    <property type="term" value="C:endoplasmic reticulum exit site"/>
    <property type="evidence" value="ECO:0007669"/>
    <property type="project" value="TreeGrafter"/>
</dbReference>
<dbReference type="GO" id="GO:0006886">
    <property type="term" value="P:intracellular protein transport"/>
    <property type="evidence" value="ECO:0007669"/>
    <property type="project" value="InterPro"/>
</dbReference>
<evidence type="ECO:0000256" key="9">
    <source>
        <dbReference type="ARBA" id="ARBA00022892"/>
    </source>
</evidence>
<dbReference type="SUPFAM" id="SSF82754">
    <property type="entry name" value="C-terminal, gelsolin-like domain of Sec23/24"/>
    <property type="match status" value="1"/>
</dbReference>
<feature type="domain" description="Sec23/Sec24 beta-sandwich" evidence="20">
    <location>
        <begin position="395"/>
        <end position="488"/>
    </location>
</feature>
<evidence type="ECO:0000256" key="15">
    <source>
        <dbReference type="RuleBase" id="RU365030"/>
    </source>
</evidence>
<dbReference type="InterPro" id="IPR036180">
    <property type="entry name" value="Gelsolin-like_dom_sf"/>
</dbReference>
<keyword evidence="13 15" id="KW-0968">Cytoplasmic vesicle</keyword>
<protein>
    <recommendedName>
        <fullName evidence="4 15">Protein transport protein SEC23</fullName>
    </recommendedName>
</protein>
<dbReference type="InterPro" id="IPR037550">
    <property type="entry name" value="Sec23_C"/>
</dbReference>
<dbReference type="GO" id="GO:0030127">
    <property type="term" value="C:COPII vesicle coat"/>
    <property type="evidence" value="ECO:0007669"/>
    <property type="project" value="InterPro"/>
</dbReference>
<comment type="caution">
    <text evidence="21">The sequence shown here is derived from an EMBL/GenBank/DDBJ whole genome shotgun (WGS) entry which is preliminary data.</text>
</comment>
<comment type="similarity">
    <text evidence="3 15">Belongs to the SEC23/SEC24 family. SEC23 subfamily.</text>
</comment>
<dbReference type="InterPro" id="IPR029006">
    <property type="entry name" value="ADF-H/Gelsolin-like_dom_sf"/>
</dbReference>
<dbReference type="Pfam" id="PF00626">
    <property type="entry name" value="Gelsolin"/>
    <property type="match status" value="1"/>
</dbReference>
<evidence type="ECO:0000259" key="18">
    <source>
        <dbReference type="Pfam" id="PF04811"/>
    </source>
</evidence>
<dbReference type="GO" id="GO:0005789">
    <property type="term" value="C:endoplasmic reticulum membrane"/>
    <property type="evidence" value="ECO:0007669"/>
    <property type="project" value="UniProtKB-SubCell"/>
</dbReference>
<feature type="domain" description="Zinc finger Sec23/Sec24-type" evidence="17">
    <location>
        <begin position="53"/>
        <end position="89"/>
    </location>
</feature>
<dbReference type="CDD" id="cd11287">
    <property type="entry name" value="Sec23_C"/>
    <property type="match status" value="1"/>
</dbReference>
<keyword evidence="9 15" id="KW-0931">ER-Golgi transport</keyword>
<dbReference type="SUPFAM" id="SSF81995">
    <property type="entry name" value="beta-sandwich domain of Sec23/24"/>
    <property type="match status" value="1"/>
</dbReference>
<feature type="domain" description="Sec23/Sec24 trunk" evidence="18">
    <location>
        <begin position="115"/>
        <end position="384"/>
    </location>
</feature>
<evidence type="ECO:0000256" key="5">
    <source>
        <dbReference type="ARBA" id="ARBA00022448"/>
    </source>
</evidence>
<dbReference type="FunFam" id="3.40.20.10:FF:000041">
    <property type="entry name" value="Protein transport protein SEC23"/>
    <property type="match status" value="1"/>
</dbReference>
<dbReference type="EMBL" id="JAEUBD010000095">
    <property type="protein sequence ID" value="KAH3678020.1"/>
    <property type="molecule type" value="Genomic_DNA"/>
</dbReference>
<comment type="subcellular location">
    <subcellularLocation>
        <location evidence="15">Cytoplasm</location>
    </subcellularLocation>
    <subcellularLocation>
        <location evidence="1 15">Cytoplasmic vesicle</location>
        <location evidence="1 15">COPII-coated vesicle membrane</location>
        <topology evidence="1 15">Peripheral membrane protein</topology>
        <orientation evidence="1 15">Cytoplasmic side</orientation>
    </subcellularLocation>
    <subcellularLocation>
        <location evidence="2 15">Endoplasmic reticulum membrane</location>
        <topology evidence="2 15">Peripheral membrane protein</topology>
        <orientation evidence="2 15">Cytoplasmic side</orientation>
    </subcellularLocation>
    <subcellularLocation>
        <location evidence="15">Golgi apparatus membrane</location>
        <topology evidence="15">Peripheral membrane protein</topology>
        <orientation evidence="15">Cytoplasmic side</orientation>
    </subcellularLocation>
</comment>
<dbReference type="SUPFAM" id="SSF53300">
    <property type="entry name" value="vWA-like"/>
    <property type="match status" value="1"/>
</dbReference>
<keyword evidence="5 15" id="KW-0813">Transport</keyword>
<evidence type="ECO:0000256" key="10">
    <source>
        <dbReference type="ARBA" id="ARBA00022927"/>
    </source>
</evidence>
<evidence type="ECO:0000256" key="2">
    <source>
        <dbReference type="ARBA" id="ARBA00004397"/>
    </source>
</evidence>
<evidence type="ECO:0000256" key="7">
    <source>
        <dbReference type="ARBA" id="ARBA00022824"/>
    </source>
</evidence>
<dbReference type="InterPro" id="IPR006895">
    <property type="entry name" value="Znf_Sec23_Sec24"/>
</dbReference>
<keyword evidence="11 15" id="KW-0333">Golgi apparatus</keyword>
<evidence type="ECO:0000313" key="21">
    <source>
        <dbReference type="EMBL" id="KAH3678020.1"/>
    </source>
</evidence>
<dbReference type="Gene3D" id="2.60.40.1670">
    <property type="entry name" value="beta-sandwich domain of Sec23/24"/>
    <property type="match status" value="1"/>
</dbReference>
<dbReference type="InterPro" id="IPR037364">
    <property type="entry name" value="Sec23"/>
</dbReference>
<evidence type="ECO:0000313" key="22">
    <source>
        <dbReference type="Proteomes" id="UP000788993"/>
    </source>
</evidence>
<dbReference type="SUPFAM" id="SSF82919">
    <property type="entry name" value="Zn-finger domain of Sec23/24"/>
    <property type="match status" value="1"/>
</dbReference>
<dbReference type="InterPro" id="IPR036174">
    <property type="entry name" value="Znf_Sec23_Sec24_sf"/>
</dbReference>
<keyword evidence="12 15" id="KW-0472">Membrane</keyword>
<evidence type="ECO:0000259" key="17">
    <source>
        <dbReference type="Pfam" id="PF04810"/>
    </source>
</evidence>
<dbReference type="InterPro" id="IPR006900">
    <property type="entry name" value="Sec23/24_helical_dom"/>
</dbReference>
<accession>A0A9P8TGR2</accession>
<dbReference type="GO" id="GO:0008270">
    <property type="term" value="F:zinc ion binding"/>
    <property type="evidence" value="ECO:0007669"/>
    <property type="project" value="InterPro"/>
</dbReference>
<evidence type="ECO:0000259" key="16">
    <source>
        <dbReference type="Pfam" id="PF00626"/>
    </source>
</evidence>
<dbReference type="Pfam" id="PF08033">
    <property type="entry name" value="Sec23_BS"/>
    <property type="match status" value="1"/>
</dbReference>
<evidence type="ECO:0000256" key="4">
    <source>
        <dbReference type="ARBA" id="ARBA00021212"/>
    </source>
</evidence>
<evidence type="ECO:0000256" key="1">
    <source>
        <dbReference type="ARBA" id="ARBA00004299"/>
    </source>
</evidence>
<dbReference type="OrthoDB" id="10256289at2759"/>
<dbReference type="PANTHER" id="PTHR11141">
    <property type="entry name" value="PROTEIN TRANSPORT PROTEIN SEC23"/>
    <property type="match status" value="1"/>
</dbReference>
<dbReference type="Pfam" id="PF04815">
    <property type="entry name" value="Sec23_helical"/>
    <property type="match status" value="1"/>
</dbReference>
<reference evidence="21" key="2">
    <citation type="submission" date="2021-01" db="EMBL/GenBank/DDBJ databases">
        <authorList>
            <person name="Schikora-Tamarit M.A."/>
        </authorList>
    </citation>
    <scope>NUCLEOTIDE SEQUENCE</scope>
    <source>
        <strain evidence="21">NCAIM Y.01608</strain>
    </source>
</reference>
<proteinExistence type="inferred from homology"/>
<dbReference type="SUPFAM" id="SSF81811">
    <property type="entry name" value="Helical domain of Sec23/24"/>
    <property type="match status" value="1"/>
</dbReference>
<keyword evidence="6 15" id="KW-0479">Metal-binding</keyword>
<evidence type="ECO:0000256" key="12">
    <source>
        <dbReference type="ARBA" id="ARBA00023136"/>
    </source>
</evidence>
<dbReference type="PANTHER" id="PTHR11141:SF0">
    <property type="entry name" value="PROTEIN TRANSPORT PROTEIN SEC23"/>
    <property type="match status" value="1"/>
</dbReference>
<dbReference type="Gene3D" id="2.30.30.380">
    <property type="entry name" value="Zn-finger domain of Sec23/24"/>
    <property type="match status" value="1"/>
</dbReference>
<dbReference type="InterPro" id="IPR012990">
    <property type="entry name" value="Beta-sandwich_Sec23_24"/>
</dbReference>
<evidence type="ECO:0000256" key="13">
    <source>
        <dbReference type="ARBA" id="ARBA00023329"/>
    </source>
</evidence>
<evidence type="ECO:0000259" key="19">
    <source>
        <dbReference type="Pfam" id="PF04815"/>
    </source>
</evidence>
<dbReference type="GO" id="GO:0000139">
    <property type="term" value="C:Golgi membrane"/>
    <property type="evidence" value="ECO:0007669"/>
    <property type="project" value="UniProtKB-SubCell"/>
</dbReference>
<dbReference type="InterPro" id="IPR036175">
    <property type="entry name" value="Sec23/24_helical_dom_sf"/>
</dbReference>
<evidence type="ECO:0000256" key="11">
    <source>
        <dbReference type="ARBA" id="ARBA00023034"/>
    </source>
</evidence>
<comment type="function">
    <text evidence="14 15">Component of the coat protein complex II (COPII) which promotes the formation of transport vesicles from the endoplasmic reticulum (ER). The coat has two main functions, the physical deformation of the endoplasmic reticulum membrane into vesicles and the selection of cargo molecules.</text>
</comment>
<dbReference type="GO" id="GO:0090110">
    <property type="term" value="P:COPII-coated vesicle cargo loading"/>
    <property type="evidence" value="ECO:0007669"/>
    <property type="project" value="TreeGrafter"/>
</dbReference>
<dbReference type="FunFam" id="3.40.50.410:FF:000043">
    <property type="entry name" value="Protein transport protein SEC23"/>
    <property type="match status" value="1"/>
</dbReference>